<feature type="compositionally biased region" description="Polar residues" evidence="13">
    <location>
        <begin position="437"/>
        <end position="467"/>
    </location>
</feature>
<comment type="catalytic activity">
    <reaction evidence="12">
        <text>ATP + H2O = ADP + phosphate + H(+)</text>
        <dbReference type="Rhea" id="RHEA:13065"/>
        <dbReference type="ChEBI" id="CHEBI:15377"/>
        <dbReference type="ChEBI" id="CHEBI:15378"/>
        <dbReference type="ChEBI" id="CHEBI:30616"/>
        <dbReference type="ChEBI" id="CHEBI:43474"/>
        <dbReference type="ChEBI" id="CHEBI:456216"/>
    </reaction>
</comment>
<dbReference type="Pfam" id="PF00176">
    <property type="entry name" value="SNF2-rel_dom"/>
    <property type="match status" value="1"/>
</dbReference>
<evidence type="ECO:0000256" key="5">
    <source>
        <dbReference type="ARBA" id="ARBA00022801"/>
    </source>
</evidence>
<dbReference type="GO" id="GO:0003677">
    <property type="term" value="F:DNA binding"/>
    <property type="evidence" value="ECO:0007669"/>
    <property type="project" value="UniProtKB-KW"/>
</dbReference>
<feature type="region of interest" description="Disordered" evidence="13">
    <location>
        <begin position="172"/>
        <end position="194"/>
    </location>
</feature>
<evidence type="ECO:0000259" key="16">
    <source>
        <dbReference type="PROSITE" id="PS51194"/>
    </source>
</evidence>
<reference evidence="17" key="1">
    <citation type="submission" date="2025-08" db="UniProtKB">
        <authorList>
            <consortium name="Ensembl"/>
        </authorList>
    </citation>
    <scope>IDENTIFICATION</scope>
</reference>
<feature type="domain" description="Helicase C-terminal" evidence="16">
    <location>
        <begin position="1139"/>
        <end position="1295"/>
    </location>
</feature>
<dbReference type="GO" id="GO:0016787">
    <property type="term" value="F:hydrolase activity"/>
    <property type="evidence" value="ECO:0007669"/>
    <property type="project" value="UniProtKB-KW"/>
</dbReference>
<dbReference type="FunFam" id="3.40.50.10810:FF:000003">
    <property type="entry name" value="chromodomain-helicase-DNA-binding protein 8 isoform X4"/>
    <property type="match status" value="1"/>
</dbReference>
<comment type="similarity">
    <text evidence="2">Belongs to the SNF2/RAD54 helicase family.</text>
</comment>
<dbReference type="Gene3D" id="3.40.5.120">
    <property type="match status" value="1"/>
</dbReference>
<evidence type="ECO:0000256" key="11">
    <source>
        <dbReference type="ARBA" id="ARBA00023242"/>
    </source>
</evidence>
<dbReference type="Pfam" id="PF23078">
    <property type="entry name" value="HTH_CHD6-9"/>
    <property type="match status" value="1"/>
</dbReference>
<keyword evidence="11" id="KW-0539">Nucleus</keyword>
<feature type="compositionally biased region" description="Basic and acidic residues" evidence="13">
    <location>
        <begin position="530"/>
        <end position="540"/>
    </location>
</feature>
<dbReference type="InterPro" id="IPR038718">
    <property type="entry name" value="SNF2-like_sf"/>
</dbReference>
<dbReference type="GO" id="GO:0006325">
    <property type="term" value="P:chromatin organization"/>
    <property type="evidence" value="ECO:0007669"/>
    <property type="project" value="UniProtKB-KW"/>
</dbReference>
<evidence type="ECO:0000256" key="2">
    <source>
        <dbReference type="ARBA" id="ARBA00007025"/>
    </source>
</evidence>
<dbReference type="InterPro" id="IPR023780">
    <property type="entry name" value="Chromo_domain"/>
</dbReference>
<dbReference type="PANTHER" id="PTHR46850:SF1">
    <property type="entry name" value="CHROMODOMAIN-HELICASE-DNA-BINDING PROTEIN 9"/>
    <property type="match status" value="1"/>
</dbReference>
<evidence type="ECO:0000259" key="14">
    <source>
        <dbReference type="PROSITE" id="PS50013"/>
    </source>
</evidence>
<dbReference type="Gene3D" id="3.40.50.300">
    <property type="entry name" value="P-loop containing nucleotide triphosphate hydrolases"/>
    <property type="match status" value="1"/>
</dbReference>
<keyword evidence="5" id="KW-0378">Hydrolase</keyword>
<comment type="subcellular location">
    <subcellularLocation>
        <location evidence="1">Nucleus</location>
    </subcellularLocation>
</comment>
<evidence type="ECO:0000313" key="18">
    <source>
        <dbReference type="Proteomes" id="UP000694552"/>
    </source>
</evidence>
<dbReference type="PROSITE" id="PS50013">
    <property type="entry name" value="CHROMO_2"/>
    <property type="match status" value="2"/>
</dbReference>
<dbReference type="InterPro" id="IPR000953">
    <property type="entry name" value="Chromo/chromo_shadow_dom"/>
</dbReference>
<organism evidence="17 18">
    <name type="scientific">Otus sunia</name>
    <name type="common">Oriental scops-owl</name>
    <dbReference type="NCBI Taxonomy" id="257818"/>
    <lineage>
        <taxon>Eukaryota</taxon>
        <taxon>Metazoa</taxon>
        <taxon>Chordata</taxon>
        <taxon>Craniata</taxon>
        <taxon>Vertebrata</taxon>
        <taxon>Euteleostomi</taxon>
        <taxon>Archelosauria</taxon>
        <taxon>Archosauria</taxon>
        <taxon>Dinosauria</taxon>
        <taxon>Saurischia</taxon>
        <taxon>Theropoda</taxon>
        <taxon>Coelurosauria</taxon>
        <taxon>Aves</taxon>
        <taxon>Neognathae</taxon>
        <taxon>Neoaves</taxon>
        <taxon>Telluraves</taxon>
        <taxon>Strigiformes</taxon>
        <taxon>Strigidae</taxon>
        <taxon>Otus</taxon>
    </lineage>
</organism>
<feature type="region of interest" description="Disordered" evidence="13">
    <location>
        <begin position="207"/>
        <end position="229"/>
    </location>
</feature>
<keyword evidence="18" id="KW-1185">Reference proteome</keyword>
<dbReference type="FunFam" id="3.40.50.300:FF:000015">
    <property type="entry name" value="chromodomain-helicase-DNA-binding protein 9 isoform X1"/>
    <property type="match status" value="1"/>
</dbReference>
<keyword evidence="9" id="KW-0238">DNA-binding</keyword>
<feature type="compositionally biased region" description="Basic and acidic residues" evidence="13">
    <location>
        <begin position="568"/>
        <end position="581"/>
    </location>
</feature>
<evidence type="ECO:0000256" key="7">
    <source>
        <dbReference type="ARBA" id="ARBA00022853"/>
    </source>
</evidence>
<feature type="region of interest" description="Disordered" evidence="13">
    <location>
        <begin position="437"/>
        <end position="612"/>
    </location>
</feature>
<dbReference type="SUPFAM" id="SSF54160">
    <property type="entry name" value="Chromo domain-like"/>
    <property type="match status" value="2"/>
</dbReference>
<evidence type="ECO:0000256" key="9">
    <source>
        <dbReference type="ARBA" id="ARBA00023125"/>
    </source>
</evidence>
<feature type="compositionally biased region" description="Polar residues" evidence="13">
    <location>
        <begin position="172"/>
        <end position="190"/>
    </location>
</feature>
<dbReference type="Pfam" id="PF00385">
    <property type="entry name" value="Chromo"/>
    <property type="match status" value="2"/>
</dbReference>
<reference evidence="17" key="2">
    <citation type="submission" date="2025-09" db="UniProtKB">
        <authorList>
            <consortium name="Ensembl"/>
        </authorList>
    </citation>
    <scope>IDENTIFICATION</scope>
</reference>
<dbReference type="SMART" id="SM00592">
    <property type="entry name" value="BRK"/>
    <property type="match status" value="1"/>
</dbReference>
<dbReference type="InterPro" id="IPR051493">
    <property type="entry name" value="CHD"/>
</dbReference>
<dbReference type="SUPFAM" id="SSF160481">
    <property type="entry name" value="BRK domain-like"/>
    <property type="match status" value="1"/>
</dbReference>
<keyword evidence="7" id="KW-0156">Chromatin regulator</keyword>
<dbReference type="Ensembl" id="ENSOSUT00000014907.1">
    <property type="protein sequence ID" value="ENSOSUP00000014424.1"/>
    <property type="gene ID" value="ENSOSUG00000002075.1"/>
</dbReference>
<sequence length="2381" mass="271733">MTDPMMDFFDDANLFSETLEGLSDDAFVQPGPVSLVDELNLGAEFEPLHIDSLNHVQDAQNQQKLSDFDQLNQYDSLKLHSVNQSFNSSADNVLSPHSQFNCSPVHPQNQSNGMFPDVADGSPMWGHQTATTVSNQNGSPFHQGHSQSMQQNKSFVAHHDFALFQANEPQHQCASLRSQQSRNNAGQDALSQPKDFMEVNVSTSLRVSVNHPPPVSNPSTSQQPLSVQQFSQTASASIHFCGNQEGNFDGQSPTITPCSVNNSQQFSSPYSYSNNHISPTSLLQSTTALSTSQQTHSISDFTGSDAFTSQTGTKQETTEHMLNPNTPLNSNSFQMLHSAHPQGNFSSSKLSPVNINFPASTGSASQISHFTDPIESNGFTSLDENLLHQVETHNEPFTGLDPDDLLQEDLLPQFDDSAFVQDSTSHVLEHDLEHHITPQQVTQSSDLVRAQSQSQIHPWHSSVSNQHLQHRSRVTLQGQPPSSKKTDGSGSYTKLQNTQVRAMSEKKQKKKADSESKQEKANRIISEAIAKAKERGERNIPRVMSPENFPSVSTEGKEEKKGRKVKSKPKDKESKKPKTECPKTCNLRSNRQVKRKKYAEEGEGKQSEEEAKVSVKIKKNSAPLPAEQPLQLFVENPSEEDAAIVDKILSSRVIKKEISAGMTVETEEFFVKYKNYSYLHCEWATEQQLLKDKRIQQKIKRFKLRQAQRAHFFADMEEEPFNPDYVEVDRVLEVSLCEDKDTGEPVIYYLVKWCSLPYEDSTWELKEDVDQAKIEEFEQLQASRPDSRRLDRPPPNSWKKIEQSREYKNGNQLREYQLEGLNWLLFNWYNRQNCILADEMGLGKTIQSITFLYEILLAGIRGPFLIIAPLSTITNWEREFRTWTDLNVVVYHGSMISRQMIQQYEMYFRDSQGRIVRGTYRFQAIITTFEMILGGCPELNAIEWRCVIIDEAHRLKNKNCKLLEGLKLMNLEHKVLLTGTPLQNTVEELFSLLHFLEPLRFPAESTFMQEFGDLKTEEQVQKLQAILKPMMLRRLKEDVEKKLAPKEETIIEVELTNIQKKYYRAILEKNFAFLSKGAGQANVPNLVNTMMELRKCCNHPYLIKGAEEKILGEFKETYSPSAPDFHLQAMIQSAGKLVLIDKLLPKMKAGGHKVLIFSQMVRCLDILEDYLIHKRYLYERIDGRVRGNLRQAAIDRFSKPDSDRFVFLLCTRAGGLGINLTAADTCIIFDSDWNPQNDLQAQARCHRIGQNKAVKVYRLITRNSYEREMFDRASLKLGLDKAVLQSMSGRENSVGGIQQLSKKEIEDLLRRGAYGAIMDEEDEGSKFCEEDIDQILQRRTKTITIESEGRGSTFAKASFVASGNRTDISLDDPNFWQKWAKKAEIDIDAISGRNSLVIDTPRIRKQTRPFSATKDELAELSEVESEGDDKPKLRRPCDRSNGYGRTECFRVEKNLLVYGWGRWREILSHGRFKRQLNEQDVEIICRALLAYCLVHYRGDEKIKSFIWDLITPTEDGQTRELQNHLGLSAPVPRGRKGKKVKTQASTFDIHKAEWLRKYNPEHLLQDEGYKKHIKHHCNKVLLRVRMLYYLKQEVIGNEFQKVFDGIDASEIDVWVPEPDHSEVPAEWWDADADKSLLIGVFKHGYEKYNTIRADPALCFLERVGKPDEKAVAAEQRANDYIDGYEHMKMGMNVLGPKNGQMMEGDKIYWPTQSALTTRLRRLITAYQRTSKNRQAQQIQPAFPIQTSMMQPPYEEAALNPKMAAKIERQWTRREEADFYRVVSTFGVVFDPERGRFDWTKFRAMARLHKKTDESLEKYLYAFMSMCRRVCRLPSKEDPNIFIQPITEERASRTLYRIELLRKVREQALRHPQLFDRLKLCQPNPDLPVWWECGTHDRDLLIGAAKHGVSRTDYHILRDPELSFMSAQRNYNQNKVALSRTSTPLLHQYQMALSASPLTPQSRLSDAKVNAFEDIKAKNENLKEDPQSSEEESMSTEETQTWFYLAEGTPHIKAYDEESVASLSTTQDETQDSFQMNNGTPNSSYLLQGGYMLAASYWPKDRVMINRLDSICQTVLKGKWPSARRSYDSNTVASFYTTKLLDSPGAAADYSEPSAPTPPLAGVKEEYDQSPQMSKEGGLKLTFQKQGLSQKRPFESEEGALGQQQYLARLRELQNASETSTSSHLTASANGVIVDSQPVVKKRRGRRKNVEGVDVLFINRNKQSVTGRDFAAGINPALTYTQSQGMLDAESPVPVINLKDGTRLAGDDAPKRKDLERWLKEHPGYENVHFFLHNLSSASLLFPSQMPKQKRHRCRNPNKLDINSLTGEERVQLINRRNALGKAKRQHSRKACRTLLLFIEQIWTDVWDGVFECQRSTRAAVQ</sequence>
<feature type="domain" description="Helicase ATP-binding" evidence="15">
    <location>
        <begin position="825"/>
        <end position="999"/>
    </location>
</feature>
<dbReference type="InterPro" id="IPR001650">
    <property type="entry name" value="Helicase_C-like"/>
</dbReference>
<evidence type="ECO:0000256" key="3">
    <source>
        <dbReference type="ARBA" id="ARBA00022737"/>
    </source>
</evidence>
<accession>A0A8C8B255</accession>
<dbReference type="Gene3D" id="3.40.50.10810">
    <property type="entry name" value="Tandem AAA-ATPase domain"/>
    <property type="match status" value="1"/>
</dbReference>
<dbReference type="InterPro" id="IPR049730">
    <property type="entry name" value="SNF2/RAD54-like_C"/>
</dbReference>
<protein>
    <submittedName>
        <fullName evidence="17">Chromodomain helicase DNA binding protein 9</fullName>
    </submittedName>
</protein>
<dbReference type="SUPFAM" id="SSF52540">
    <property type="entry name" value="P-loop containing nucleoside triphosphate hydrolases"/>
    <property type="match status" value="2"/>
</dbReference>
<dbReference type="CDD" id="cd18668">
    <property type="entry name" value="CD1_tandem_CHD5-9_like"/>
    <property type="match status" value="1"/>
</dbReference>
<dbReference type="Pfam" id="PF07533">
    <property type="entry name" value="BRK"/>
    <property type="match status" value="1"/>
</dbReference>
<dbReference type="PROSITE" id="PS51192">
    <property type="entry name" value="HELICASE_ATP_BIND_1"/>
    <property type="match status" value="1"/>
</dbReference>
<dbReference type="SMART" id="SM00490">
    <property type="entry name" value="HELICc"/>
    <property type="match status" value="1"/>
</dbReference>
<keyword evidence="10" id="KW-0804">Transcription</keyword>
<feature type="domain" description="Chromo" evidence="14">
    <location>
        <begin position="726"/>
        <end position="792"/>
    </location>
</feature>
<dbReference type="InterPro" id="IPR037259">
    <property type="entry name" value="BRK_sf"/>
</dbReference>
<feature type="compositionally biased region" description="Basic and acidic residues" evidence="13">
    <location>
        <begin position="598"/>
        <end position="612"/>
    </location>
</feature>
<evidence type="ECO:0000256" key="1">
    <source>
        <dbReference type="ARBA" id="ARBA00004123"/>
    </source>
</evidence>
<evidence type="ECO:0000256" key="13">
    <source>
        <dbReference type="SAM" id="MobiDB-lite"/>
    </source>
</evidence>
<evidence type="ECO:0000256" key="4">
    <source>
        <dbReference type="ARBA" id="ARBA00022741"/>
    </source>
</evidence>
<dbReference type="FunFam" id="2.40.50.40:FF:000001">
    <property type="entry name" value="chromodomain-helicase-DNA-binding protein 8 isoform X4"/>
    <property type="match status" value="1"/>
</dbReference>
<feature type="region of interest" description="Disordered" evidence="13">
    <location>
        <begin position="294"/>
        <end position="330"/>
    </location>
</feature>
<dbReference type="PANTHER" id="PTHR46850">
    <property type="entry name" value="CHROMODOMAIN-HELICASE-DNA-BINDING PROTEIN 9"/>
    <property type="match status" value="1"/>
</dbReference>
<dbReference type="SMART" id="SM00298">
    <property type="entry name" value="CHROMO"/>
    <property type="match status" value="2"/>
</dbReference>
<keyword evidence="4" id="KW-0547">Nucleotide-binding</keyword>
<dbReference type="InterPro" id="IPR016197">
    <property type="entry name" value="Chromo-like_dom_sf"/>
</dbReference>
<feature type="compositionally biased region" description="Polar residues" evidence="13">
    <location>
        <begin position="474"/>
        <end position="501"/>
    </location>
</feature>
<proteinExistence type="inferred from homology"/>
<evidence type="ECO:0000256" key="8">
    <source>
        <dbReference type="ARBA" id="ARBA00023015"/>
    </source>
</evidence>
<keyword evidence="8" id="KW-0805">Transcription regulation</keyword>
<dbReference type="InterPro" id="IPR027417">
    <property type="entry name" value="P-loop_NTPase"/>
</dbReference>
<keyword evidence="6" id="KW-0067">ATP-binding</keyword>
<dbReference type="Proteomes" id="UP000694552">
    <property type="component" value="Unplaced"/>
</dbReference>
<evidence type="ECO:0000256" key="6">
    <source>
        <dbReference type="ARBA" id="ARBA00022840"/>
    </source>
</evidence>
<evidence type="ECO:0000259" key="15">
    <source>
        <dbReference type="PROSITE" id="PS51192"/>
    </source>
</evidence>
<dbReference type="CDD" id="cd18663">
    <property type="entry name" value="CD2_tandem_CHD5-9_like"/>
    <property type="match status" value="1"/>
</dbReference>
<name>A0A8C8B255_9STRI</name>
<dbReference type="Gene3D" id="1.10.10.60">
    <property type="entry name" value="Homeodomain-like"/>
    <property type="match status" value="2"/>
</dbReference>
<feature type="compositionally biased region" description="Basic and acidic residues" evidence="13">
    <location>
        <begin position="503"/>
        <end position="522"/>
    </location>
</feature>
<feature type="domain" description="Chromo" evidence="14">
    <location>
        <begin position="643"/>
        <end position="706"/>
    </location>
</feature>
<dbReference type="InterPro" id="IPR006576">
    <property type="entry name" value="BRK_domain"/>
</dbReference>
<feature type="compositionally biased region" description="Polar residues" evidence="13">
    <location>
        <begin position="296"/>
        <end position="315"/>
    </location>
</feature>
<dbReference type="Pfam" id="PF00271">
    <property type="entry name" value="Helicase_C"/>
    <property type="match status" value="1"/>
</dbReference>
<dbReference type="InterPro" id="IPR000330">
    <property type="entry name" value="SNF2_N"/>
</dbReference>
<dbReference type="GO" id="GO:0005524">
    <property type="term" value="F:ATP binding"/>
    <property type="evidence" value="ECO:0007669"/>
    <property type="project" value="UniProtKB-KW"/>
</dbReference>
<dbReference type="GO" id="GO:0005634">
    <property type="term" value="C:nucleus"/>
    <property type="evidence" value="ECO:0007669"/>
    <property type="project" value="UniProtKB-SubCell"/>
</dbReference>
<dbReference type="SMART" id="SM00487">
    <property type="entry name" value="DEXDc"/>
    <property type="match status" value="1"/>
</dbReference>
<dbReference type="InterPro" id="IPR014001">
    <property type="entry name" value="Helicase_ATP-bd"/>
</dbReference>
<feature type="region of interest" description="Disordered" evidence="13">
    <location>
        <begin position="1976"/>
        <end position="1996"/>
    </location>
</feature>
<evidence type="ECO:0000313" key="17">
    <source>
        <dbReference type="Ensembl" id="ENSOSUP00000014424.1"/>
    </source>
</evidence>
<evidence type="ECO:0000256" key="10">
    <source>
        <dbReference type="ARBA" id="ARBA00023163"/>
    </source>
</evidence>
<dbReference type="CDD" id="cd18793">
    <property type="entry name" value="SF2_C_SNF"/>
    <property type="match status" value="1"/>
</dbReference>
<keyword evidence="3" id="KW-0677">Repeat</keyword>
<dbReference type="Gene3D" id="2.40.50.40">
    <property type="match status" value="2"/>
</dbReference>
<feature type="compositionally biased region" description="Basic and acidic residues" evidence="13">
    <location>
        <begin position="1976"/>
        <end position="1985"/>
    </location>
</feature>
<dbReference type="InterPro" id="IPR056342">
    <property type="entry name" value="HTH_CHD6-9"/>
</dbReference>
<evidence type="ECO:0000256" key="12">
    <source>
        <dbReference type="ARBA" id="ARBA00049360"/>
    </source>
</evidence>
<dbReference type="PROSITE" id="PS51194">
    <property type="entry name" value="HELICASE_CTER"/>
    <property type="match status" value="1"/>
</dbReference>